<dbReference type="CDD" id="cd24050">
    <property type="entry name" value="ASKHA_NBD_ANMK"/>
    <property type="match status" value="1"/>
</dbReference>
<dbReference type="InterPro" id="IPR005338">
    <property type="entry name" value="Anhydro_N_Ac-Mur_kinase"/>
</dbReference>
<sequence>MNPILEKLVQIGKKDSKIILGLMSGTSMDGLDVALCKFIGSGTDTQVEILQFESVPFDEAFKKKVRTIFAKEEIHFPELSTLNVEVAQKHASIVNDLLQKWNIENDSVDVIASHGQTVMHRPMRDHSRPHSTIQIGDGDHLAYQTGIITLSDFRQKHIAAGGEGAPLAVFGDYLLFSQKSENRILLNIGGIGNFTYIPGDLDPHAIRVTDTGPGNTLIDALVRRYFPAQSFDKDAAIANKGKVSEDLLHLILKDDFFKENFPKSTGPEKFNLDWLNKIMLDGNIHLSPEDLICTISELTARSISDAINQYLHIDNTYPTRLLISGGGSNNPFIMKRLSELNPNFNCEDFDVLGFDSGAKEAVLFALLANETLSDATVYKNRKLGDTPWPSLGKISLPL</sequence>
<gene>
    <name evidence="1" type="primary">anmK</name>
    <name evidence="2" type="ORF">EOJ36_07525</name>
</gene>
<comment type="pathway">
    <text evidence="1">Cell wall biogenesis; peptidoglycan recycling.</text>
</comment>
<dbReference type="Gene3D" id="3.30.420.40">
    <property type="match status" value="2"/>
</dbReference>
<evidence type="ECO:0000313" key="2">
    <source>
        <dbReference type="EMBL" id="RVU24850.1"/>
    </source>
</evidence>
<protein>
    <recommendedName>
        <fullName evidence="1">Anhydro-N-acetylmuramic acid kinase</fullName>
        <ecNumber evidence="1">2.7.1.170</ecNumber>
    </recommendedName>
    <alternativeName>
        <fullName evidence="1">AnhMurNAc kinase</fullName>
    </alternativeName>
</protein>
<dbReference type="GO" id="GO:0097175">
    <property type="term" value="P:1,6-anhydro-N-acetyl-beta-muramic acid catabolic process"/>
    <property type="evidence" value="ECO:0007669"/>
    <property type="project" value="UniProtKB-UniRule"/>
</dbReference>
<name>A0A437PRJ3_9BACT</name>
<dbReference type="UniPathway" id="UPA00544"/>
<keyword evidence="1 2" id="KW-0808">Transferase</keyword>
<keyword evidence="1 2" id="KW-0418">Kinase</keyword>
<dbReference type="UniPathway" id="UPA00343"/>
<comment type="catalytic activity">
    <reaction evidence="1">
        <text>1,6-anhydro-N-acetyl-beta-muramate + ATP + H2O = N-acetyl-D-muramate 6-phosphate + ADP + H(+)</text>
        <dbReference type="Rhea" id="RHEA:24952"/>
        <dbReference type="ChEBI" id="CHEBI:15377"/>
        <dbReference type="ChEBI" id="CHEBI:15378"/>
        <dbReference type="ChEBI" id="CHEBI:30616"/>
        <dbReference type="ChEBI" id="CHEBI:58690"/>
        <dbReference type="ChEBI" id="CHEBI:58722"/>
        <dbReference type="ChEBI" id="CHEBI:456216"/>
        <dbReference type="EC" id="2.7.1.170"/>
    </reaction>
</comment>
<dbReference type="EMBL" id="SACY01000003">
    <property type="protein sequence ID" value="RVU24850.1"/>
    <property type="molecule type" value="Genomic_DNA"/>
</dbReference>
<feature type="binding site" evidence="1">
    <location>
        <begin position="25"/>
        <end position="32"/>
    </location>
    <ligand>
        <name>ATP</name>
        <dbReference type="ChEBI" id="CHEBI:30616"/>
    </ligand>
</feature>
<evidence type="ECO:0000313" key="3">
    <source>
        <dbReference type="Proteomes" id="UP000282832"/>
    </source>
</evidence>
<comment type="pathway">
    <text evidence="1">Amino-sugar metabolism; 1,6-anhydro-N-acetylmuramate degradation.</text>
</comment>
<dbReference type="GO" id="GO:0016773">
    <property type="term" value="F:phosphotransferase activity, alcohol group as acceptor"/>
    <property type="evidence" value="ECO:0007669"/>
    <property type="project" value="UniProtKB-UniRule"/>
</dbReference>
<comment type="similarity">
    <text evidence="1">Belongs to the anhydro-N-acetylmuramic acid kinase family.</text>
</comment>
<reference evidence="2 3" key="1">
    <citation type="submission" date="2019-01" db="EMBL/GenBank/DDBJ databases">
        <authorList>
            <person name="Chen W.-M."/>
        </authorList>
    </citation>
    <scope>NUCLEOTIDE SEQUENCE [LARGE SCALE GENOMIC DNA]</scope>
    <source>
        <strain evidence="2 3">FSY-15</strain>
    </source>
</reference>
<comment type="function">
    <text evidence="1">Catalyzes the specific phosphorylation of 1,6-anhydro-N-acetylmuramic acid (anhMurNAc) with the simultaneous cleavage of the 1,6-anhydro ring, generating MurNAc-6-P. Is required for the utilization of anhMurNAc either imported from the medium or derived from its own cell wall murein, and thus plays a role in cell wall recycling.</text>
</comment>
<dbReference type="GO" id="GO:0016301">
    <property type="term" value="F:kinase activity"/>
    <property type="evidence" value="ECO:0007669"/>
    <property type="project" value="UniProtKB-KW"/>
</dbReference>
<dbReference type="Pfam" id="PF03702">
    <property type="entry name" value="AnmK"/>
    <property type="match status" value="1"/>
</dbReference>
<dbReference type="GO" id="GO:0009254">
    <property type="term" value="P:peptidoglycan turnover"/>
    <property type="evidence" value="ECO:0007669"/>
    <property type="project" value="UniProtKB-UniRule"/>
</dbReference>
<organism evidence="2 3">
    <name type="scientific">Sandaracinomonas limnophila</name>
    <dbReference type="NCBI Taxonomy" id="1862386"/>
    <lineage>
        <taxon>Bacteria</taxon>
        <taxon>Pseudomonadati</taxon>
        <taxon>Bacteroidota</taxon>
        <taxon>Cytophagia</taxon>
        <taxon>Cytophagales</taxon>
        <taxon>Flectobacillaceae</taxon>
        <taxon>Sandaracinomonas</taxon>
    </lineage>
</organism>
<dbReference type="PANTHER" id="PTHR30605:SF0">
    <property type="entry name" value="ANHYDRO-N-ACETYLMURAMIC ACID KINASE"/>
    <property type="match status" value="1"/>
</dbReference>
<accession>A0A437PRJ3</accession>
<dbReference type="RefSeq" id="WP_127803952.1">
    <property type="nucleotide sequence ID" value="NZ_SACY01000003.1"/>
</dbReference>
<dbReference type="NCBIfam" id="NF007148">
    <property type="entry name" value="PRK09585.3-2"/>
    <property type="match status" value="1"/>
</dbReference>
<dbReference type="SUPFAM" id="SSF53067">
    <property type="entry name" value="Actin-like ATPase domain"/>
    <property type="match status" value="1"/>
</dbReference>
<evidence type="ECO:0000256" key="1">
    <source>
        <dbReference type="HAMAP-Rule" id="MF_01270"/>
    </source>
</evidence>
<dbReference type="OrthoDB" id="9763949at2"/>
<dbReference type="PANTHER" id="PTHR30605">
    <property type="entry name" value="ANHYDRO-N-ACETYLMURAMIC ACID KINASE"/>
    <property type="match status" value="1"/>
</dbReference>
<proteinExistence type="inferred from homology"/>
<dbReference type="GO" id="GO:0006040">
    <property type="term" value="P:amino sugar metabolic process"/>
    <property type="evidence" value="ECO:0007669"/>
    <property type="project" value="InterPro"/>
</dbReference>
<dbReference type="EC" id="2.7.1.170" evidence="1"/>
<comment type="caution">
    <text evidence="2">The sequence shown here is derived from an EMBL/GenBank/DDBJ whole genome shotgun (WGS) entry which is preliminary data.</text>
</comment>
<dbReference type="AlphaFoldDB" id="A0A437PRJ3"/>
<keyword evidence="3" id="KW-1185">Reference proteome</keyword>
<keyword evidence="1" id="KW-0119">Carbohydrate metabolism</keyword>
<keyword evidence="1" id="KW-0547">Nucleotide-binding</keyword>
<dbReference type="InterPro" id="IPR043129">
    <property type="entry name" value="ATPase_NBD"/>
</dbReference>
<dbReference type="Proteomes" id="UP000282832">
    <property type="component" value="Unassembled WGS sequence"/>
</dbReference>
<dbReference type="GO" id="GO:0005524">
    <property type="term" value="F:ATP binding"/>
    <property type="evidence" value="ECO:0007669"/>
    <property type="project" value="UniProtKB-UniRule"/>
</dbReference>
<keyword evidence="1" id="KW-0067">ATP-binding</keyword>
<dbReference type="HAMAP" id="MF_01270">
    <property type="entry name" value="AnhMurNAc_kinase"/>
    <property type="match status" value="1"/>
</dbReference>